<evidence type="ECO:0000313" key="6">
    <source>
        <dbReference type="EMBL" id="GKY90126.1"/>
    </source>
</evidence>
<evidence type="ECO:0000259" key="5">
    <source>
        <dbReference type="PROSITE" id="PS51078"/>
    </source>
</evidence>
<dbReference type="InterPro" id="IPR036388">
    <property type="entry name" value="WH-like_DNA-bd_sf"/>
</dbReference>
<proteinExistence type="predicted"/>
<dbReference type="EMBL" id="BROH01000018">
    <property type="protein sequence ID" value="GKY90126.1"/>
    <property type="molecule type" value="Genomic_DNA"/>
</dbReference>
<dbReference type="InterPro" id="IPR014757">
    <property type="entry name" value="Tscrpt_reg_IclR_C"/>
</dbReference>
<dbReference type="PROSITE" id="PS51078">
    <property type="entry name" value="ICLR_ED"/>
    <property type="match status" value="1"/>
</dbReference>
<dbReference type="InterPro" id="IPR050707">
    <property type="entry name" value="HTH_MetabolicPath_Reg"/>
</dbReference>
<dbReference type="SUPFAM" id="SSF46785">
    <property type="entry name" value="Winged helix' DNA-binding domain"/>
    <property type="match status" value="1"/>
</dbReference>
<keyword evidence="1" id="KW-0805">Transcription regulation</keyword>
<sequence length="275" mass="30494">MKNTSVKSIRALSRGLEVLQLIQVSEAMTLHDLHRVSGIPKASLLRILKTLMEEGVIWQRIVDDAYVASYSLSELASRIDRETRLVEIASPVLERLSEEVKWPSILAVPRLTHLEVKETNAPRAYFHHIPLGPIGFQINYLRSATGRAYLAYCEQPKREAILDRLRRSGRKGDALAHSEEAVARILDETRARGFGLRDHDFGGHFDEGRAGVDDGRDSIGVAIRVGASVPGAINITWAKRALNRATAAETLAERTMAAAREIAERLAETPKNFTG</sequence>
<feature type="domain" description="IclR-ED" evidence="5">
    <location>
        <begin position="71"/>
        <end position="268"/>
    </location>
</feature>
<evidence type="ECO:0000256" key="1">
    <source>
        <dbReference type="ARBA" id="ARBA00023015"/>
    </source>
</evidence>
<accession>A0ABQ5M033</accession>
<dbReference type="Gene3D" id="3.30.450.40">
    <property type="match status" value="1"/>
</dbReference>
<evidence type="ECO:0008006" key="8">
    <source>
        <dbReference type="Google" id="ProtNLM"/>
    </source>
</evidence>
<organism evidence="6 7">
    <name type="scientific">Sinisalibacter aestuarii</name>
    <dbReference type="NCBI Taxonomy" id="2949426"/>
    <lineage>
        <taxon>Bacteria</taxon>
        <taxon>Pseudomonadati</taxon>
        <taxon>Pseudomonadota</taxon>
        <taxon>Alphaproteobacteria</taxon>
        <taxon>Rhodobacterales</taxon>
        <taxon>Roseobacteraceae</taxon>
        <taxon>Sinisalibacter</taxon>
    </lineage>
</organism>
<evidence type="ECO:0000313" key="7">
    <source>
        <dbReference type="Proteomes" id="UP001144205"/>
    </source>
</evidence>
<dbReference type="PANTHER" id="PTHR30136:SF23">
    <property type="entry name" value="DNA-BINDING TRANSCRIPTIONAL ACTIVATOR MHPR"/>
    <property type="match status" value="1"/>
</dbReference>
<gene>
    <name evidence="6" type="ORF">STA1M1_39950</name>
</gene>
<keyword evidence="2" id="KW-0238">DNA-binding</keyword>
<evidence type="ECO:0000256" key="2">
    <source>
        <dbReference type="ARBA" id="ARBA00023125"/>
    </source>
</evidence>
<dbReference type="Gene3D" id="1.10.10.10">
    <property type="entry name" value="Winged helix-like DNA-binding domain superfamily/Winged helix DNA-binding domain"/>
    <property type="match status" value="1"/>
</dbReference>
<evidence type="ECO:0000259" key="4">
    <source>
        <dbReference type="PROSITE" id="PS51077"/>
    </source>
</evidence>
<dbReference type="InterPro" id="IPR029016">
    <property type="entry name" value="GAF-like_dom_sf"/>
</dbReference>
<keyword evidence="3" id="KW-0804">Transcription</keyword>
<feature type="domain" description="HTH iclR-type" evidence="4">
    <location>
        <begin position="9"/>
        <end position="70"/>
    </location>
</feature>
<reference evidence="6" key="1">
    <citation type="journal article" date="2023" name="Int. J. Syst. Evol. Microbiol.">
        <title>Sinisalibacter aestuarii sp. nov., isolated from estuarine sediment of the Arakawa River.</title>
        <authorList>
            <person name="Arafat S.T."/>
            <person name="Hirano S."/>
            <person name="Sato A."/>
            <person name="Takeuchi K."/>
            <person name="Yasuda T."/>
            <person name="Terahara T."/>
            <person name="Hamada M."/>
            <person name="Kobayashi T."/>
        </authorList>
    </citation>
    <scope>NUCLEOTIDE SEQUENCE</scope>
    <source>
        <strain evidence="6">B-399</strain>
    </source>
</reference>
<dbReference type="RefSeq" id="WP_281844021.1">
    <property type="nucleotide sequence ID" value="NZ_BROH01000018.1"/>
</dbReference>
<dbReference type="PANTHER" id="PTHR30136">
    <property type="entry name" value="HELIX-TURN-HELIX TRANSCRIPTIONAL REGULATOR, ICLR FAMILY"/>
    <property type="match status" value="1"/>
</dbReference>
<dbReference type="SMART" id="SM00346">
    <property type="entry name" value="HTH_ICLR"/>
    <property type="match status" value="1"/>
</dbReference>
<dbReference type="Pfam" id="PF09339">
    <property type="entry name" value="HTH_IclR"/>
    <property type="match status" value="1"/>
</dbReference>
<dbReference type="Proteomes" id="UP001144205">
    <property type="component" value="Unassembled WGS sequence"/>
</dbReference>
<comment type="caution">
    <text evidence="6">The sequence shown here is derived from an EMBL/GenBank/DDBJ whole genome shotgun (WGS) entry which is preliminary data.</text>
</comment>
<protein>
    <recommendedName>
        <fullName evidence="8">Transcriptional regulator</fullName>
    </recommendedName>
</protein>
<dbReference type="InterPro" id="IPR005471">
    <property type="entry name" value="Tscrpt_reg_IclR_N"/>
</dbReference>
<evidence type="ECO:0000256" key="3">
    <source>
        <dbReference type="ARBA" id="ARBA00023163"/>
    </source>
</evidence>
<dbReference type="InterPro" id="IPR036390">
    <property type="entry name" value="WH_DNA-bd_sf"/>
</dbReference>
<keyword evidence="7" id="KW-1185">Reference proteome</keyword>
<name>A0ABQ5M033_9RHOB</name>
<dbReference type="SUPFAM" id="SSF55781">
    <property type="entry name" value="GAF domain-like"/>
    <property type="match status" value="1"/>
</dbReference>
<dbReference type="PROSITE" id="PS51077">
    <property type="entry name" value="HTH_ICLR"/>
    <property type="match status" value="1"/>
</dbReference>